<organism evidence="1 2">
    <name type="scientific">Neisseria elongata subsp. nitroreducens</name>
    <dbReference type="NCBI Taxonomy" id="90367"/>
    <lineage>
        <taxon>Bacteria</taxon>
        <taxon>Pseudomonadati</taxon>
        <taxon>Pseudomonadota</taxon>
        <taxon>Betaproteobacteria</taxon>
        <taxon>Neisseriales</taxon>
        <taxon>Neisseriaceae</taxon>
        <taxon>Neisseria</taxon>
    </lineage>
</organism>
<reference evidence="1" key="1">
    <citation type="submission" date="2021-04" db="EMBL/GenBank/DDBJ databases">
        <title>Genomic characterization of endocarditis-associated Neisseria elongata subsp. nitroreducens.</title>
        <authorList>
            <person name="Schorner M."/>
            <person name="Passarelli-Araujo H."/>
            <person name="Scheffer M."/>
            <person name="Barazzetti F."/>
            <person name="Martins J."/>
            <person name="Machado H."/>
            <person name="Palmeiro J."/>
            <person name="Bazzo M."/>
        </authorList>
    </citation>
    <scope>NUCLEOTIDE SEQUENCE</scope>
    <source>
        <strain evidence="1">Nel_M001</strain>
    </source>
</reference>
<dbReference type="Proteomes" id="UP000708805">
    <property type="component" value="Unassembled WGS sequence"/>
</dbReference>
<sequence>MKEIKKDGDAIAISVKEFVYIAKYIAAAAKQGASLNTILQELREYCHPRRTCLKHQYRLRPYLSPNQGATK</sequence>
<comment type="caution">
    <text evidence="1">The sequence shown here is derived from an EMBL/GenBank/DDBJ whole genome shotgun (WGS) entry which is preliminary data.</text>
</comment>
<accession>A0A9X0ZS73</accession>
<proteinExistence type="predicted"/>
<protein>
    <submittedName>
        <fullName evidence="1">Uncharacterized protein</fullName>
    </submittedName>
</protein>
<dbReference type="RefSeq" id="WP_214037498.1">
    <property type="nucleotide sequence ID" value="NZ_JAGJWT010000002.1"/>
</dbReference>
<evidence type="ECO:0000313" key="2">
    <source>
        <dbReference type="Proteomes" id="UP000708805"/>
    </source>
</evidence>
<dbReference type="EMBL" id="JAGJWT010000002">
    <property type="protein sequence ID" value="MBS9340063.1"/>
    <property type="molecule type" value="Genomic_DNA"/>
</dbReference>
<gene>
    <name evidence="1" type="ORF">J8641_04365</name>
</gene>
<name>A0A9X0ZS73_NEIEL</name>
<dbReference type="AlphaFoldDB" id="A0A9X0ZS73"/>
<evidence type="ECO:0000313" key="1">
    <source>
        <dbReference type="EMBL" id="MBS9340063.1"/>
    </source>
</evidence>